<evidence type="ECO:0000313" key="2">
    <source>
        <dbReference type="Proteomes" id="UP001648503"/>
    </source>
</evidence>
<sequence>MSTRQSKRFLGSADLMDMIYCLPIELRNQIYKEAGPLTRYFHNELIHPISRPTASQIMVECFKTNNLDALEKGLCPQIELSFETMFLSTSKMWAAACSLPRVSGCEADMASKHSVHCIFPISSDGCEVRHIDKHSMLGMTAMLCMPVIDPLTLRLLNDALDVAMTSPQSLLDPQLASKLVECASGLGRIDIVKVALAHVIRPSWHAFLFAGLHGHLEVLKMLCDHGSQQCLTAYGAVAGGHVDIAEHIRKSGSLHMVTESAVQFALGSGRVDTVWWMFREPSYWTHSAFGDIKNMSATMGNMDMLLFTIEHNIGGPLTSDGANGAAKNGHLSILKWIYSHYENMSSKVALILAAEHGHFETFVWLCENTHWSLDEVDICQASRNGHLWIVEYYAKCISTGSLDQVLVSALSGGRIELAELLIETGRTTPNASMMLPIATAGNVAGVKWLHQKIDGTYSSECIEMACRNNQKELALCLIDTCHIRITPEIREEAAINGSIELVQSLYQRDPLSDWSAARLASDSNQDMDVATWLEEQITSAMLTMNIEENKA</sequence>
<dbReference type="EMBL" id="JAFCIX010000114">
    <property type="protein sequence ID" value="KAH6598250.1"/>
    <property type="molecule type" value="Genomic_DNA"/>
</dbReference>
<name>A0ABQ8FK26_9FUNG</name>
<reference evidence="1 2" key="1">
    <citation type="submission" date="2021-02" db="EMBL/GenBank/DDBJ databases">
        <title>Variation within the Batrachochytrium salamandrivorans European outbreak.</title>
        <authorList>
            <person name="Kelly M."/>
            <person name="Pasmans F."/>
            <person name="Shea T.P."/>
            <person name="Munoz J.F."/>
            <person name="Carranza S."/>
            <person name="Cuomo C.A."/>
            <person name="Martel A."/>
        </authorList>
    </citation>
    <scope>NUCLEOTIDE SEQUENCE [LARGE SCALE GENOMIC DNA]</scope>
    <source>
        <strain evidence="1 2">AMFP18/2</strain>
    </source>
</reference>
<organism evidence="1 2">
    <name type="scientific">Batrachochytrium salamandrivorans</name>
    <dbReference type="NCBI Taxonomy" id="1357716"/>
    <lineage>
        <taxon>Eukaryota</taxon>
        <taxon>Fungi</taxon>
        <taxon>Fungi incertae sedis</taxon>
        <taxon>Chytridiomycota</taxon>
        <taxon>Chytridiomycota incertae sedis</taxon>
        <taxon>Chytridiomycetes</taxon>
        <taxon>Rhizophydiales</taxon>
        <taxon>Rhizophydiales incertae sedis</taxon>
        <taxon>Batrachochytrium</taxon>
    </lineage>
</organism>
<dbReference type="SUPFAM" id="SSF48403">
    <property type="entry name" value="Ankyrin repeat"/>
    <property type="match status" value="1"/>
</dbReference>
<accession>A0ABQ8FK26</accession>
<protein>
    <recommendedName>
        <fullName evidence="3">Ankyrin repeat-containing domain</fullName>
    </recommendedName>
</protein>
<proteinExistence type="predicted"/>
<comment type="caution">
    <text evidence="1">The sequence shown here is derived from an EMBL/GenBank/DDBJ whole genome shotgun (WGS) entry which is preliminary data.</text>
</comment>
<dbReference type="InterPro" id="IPR052050">
    <property type="entry name" value="SecEffector_AnkRepeat"/>
</dbReference>
<dbReference type="InterPro" id="IPR036770">
    <property type="entry name" value="Ankyrin_rpt-contain_sf"/>
</dbReference>
<gene>
    <name evidence="1" type="ORF">BASA50_003864</name>
</gene>
<dbReference type="Proteomes" id="UP001648503">
    <property type="component" value="Unassembled WGS sequence"/>
</dbReference>
<evidence type="ECO:0008006" key="3">
    <source>
        <dbReference type="Google" id="ProtNLM"/>
    </source>
</evidence>
<keyword evidence="2" id="KW-1185">Reference proteome</keyword>
<dbReference type="PANTHER" id="PTHR46586">
    <property type="entry name" value="ANKYRIN REPEAT-CONTAINING PROTEIN"/>
    <property type="match status" value="1"/>
</dbReference>
<dbReference type="PANTHER" id="PTHR46586:SF3">
    <property type="entry name" value="ANKYRIN REPEAT-CONTAINING PROTEIN"/>
    <property type="match status" value="1"/>
</dbReference>
<evidence type="ECO:0000313" key="1">
    <source>
        <dbReference type="EMBL" id="KAH6598250.1"/>
    </source>
</evidence>
<dbReference type="SUPFAM" id="SSF140860">
    <property type="entry name" value="Pseudo ankyrin repeat-like"/>
    <property type="match status" value="1"/>
</dbReference>
<dbReference type="Gene3D" id="1.25.40.20">
    <property type="entry name" value="Ankyrin repeat-containing domain"/>
    <property type="match status" value="1"/>
</dbReference>